<keyword evidence="6" id="KW-1185">Reference proteome</keyword>
<dbReference type="InterPro" id="IPR026444">
    <property type="entry name" value="Secre_tail"/>
</dbReference>
<dbReference type="NCBIfam" id="NF038128">
    <property type="entry name" value="choice_anch_J"/>
    <property type="match status" value="1"/>
</dbReference>
<dbReference type="NCBIfam" id="TIGR04183">
    <property type="entry name" value="Por_Secre_tail"/>
    <property type="match status" value="1"/>
</dbReference>
<dbReference type="InterPro" id="IPR011628">
    <property type="entry name" value="Cleaved_adhesin"/>
</dbReference>
<protein>
    <submittedName>
        <fullName evidence="5">Choice-of-anchor J domain-containing protein</fullName>
    </submittedName>
</protein>
<evidence type="ECO:0000259" key="3">
    <source>
        <dbReference type="Pfam" id="PF07675"/>
    </source>
</evidence>
<reference evidence="6" key="1">
    <citation type="journal article" date="2019" name="Int. J. Syst. Evol. Microbiol.">
        <title>The Global Catalogue of Microorganisms (GCM) 10K type strain sequencing project: providing services to taxonomists for standard genome sequencing and annotation.</title>
        <authorList>
            <consortium name="The Broad Institute Genomics Platform"/>
            <consortium name="The Broad Institute Genome Sequencing Center for Infectious Disease"/>
            <person name="Wu L."/>
            <person name="Ma J."/>
        </authorList>
    </citation>
    <scope>NUCLEOTIDE SEQUENCE [LARGE SCALE GENOMIC DNA]</scope>
    <source>
        <strain evidence="6">CCUG 63682</strain>
    </source>
</reference>
<comment type="caution">
    <text evidence="5">The sequence shown here is derived from an EMBL/GenBank/DDBJ whole genome shotgun (WGS) entry which is preliminary data.</text>
</comment>
<dbReference type="Proteomes" id="UP001595953">
    <property type="component" value="Unassembled WGS sequence"/>
</dbReference>
<dbReference type="RefSeq" id="WP_387965232.1">
    <property type="nucleotide sequence ID" value="NZ_JBHSGP010000024.1"/>
</dbReference>
<accession>A0ABV9N5J1</accession>
<evidence type="ECO:0000259" key="4">
    <source>
        <dbReference type="Pfam" id="PF18962"/>
    </source>
</evidence>
<organism evidence="5 6">
    <name type="scientific">Geojedonia litorea</name>
    <dbReference type="NCBI Taxonomy" id="1268269"/>
    <lineage>
        <taxon>Bacteria</taxon>
        <taxon>Pseudomonadati</taxon>
        <taxon>Bacteroidota</taxon>
        <taxon>Flavobacteriia</taxon>
        <taxon>Flavobacteriales</taxon>
        <taxon>Flavobacteriaceae</taxon>
        <taxon>Geojedonia</taxon>
    </lineage>
</organism>
<dbReference type="Pfam" id="PF18962">
    <property type="entry name" value="Por_Secre_tail"/>
    <property type="match status" value="1"/>
</dbReference>
<sequence>MNKILCFMGLFCAVFTVKAQCDGTLPINEGFNSISTINSCWTFLDNDNDGNNWYIENLGGNPGLVSASWTPATGPLTPDNWVITNAIDLRSFSSSSSIQIRWKVRTPDWSFDKERYSVYVATGNQISNFLASSVTMFDDLDNSDAAGLNYATRNLNISSLAGNIVYVAIRHYNSTDQNEINIDDFEIFSGSSSGGGGNNCIQSSANFSSNSLSHLGSGSKSTTLVLPNLGENISFTVGDIDERTKGKESSKYIENVTISYKDGLGVSRIYRSYSGLNVSSADVNILDKVQSITVTLEDIYSGNSDSNLSVSLSSVSYCNIGSAPPPCTDSDGDTICDTLDQCPGKDDRIDVNNNGIPDGCESGCVQSSLNFTKNPLTHSGSGSNSTTLNLPTNSEDVVFTISGLDDKLKGKESNKYVEKVTVTYKDGLGLTKTHGTFNGSNIGSTLVDIKGKVQSITVSLTDGQNGNTTSTMSVDLSSVTFCSTSTARTSGELNTGKTSNSISDEPIESSIKVYPNPASDALYVKSISNEGSSNILLYNINGTLVLGAKIDNSSNKGQKIDIQKIPTGLYLLRIVNNNGDVIKTERIVIN</sequence>
<evidence type="ECO:0000256" key="2">
    <source>
        <dbReference type="SAM" id="SignalP"/>
    </source>
</evidence>
<feature type="signal peptide" evidence="2">
    <location>
        <begin position="1"/>
        <end position="19"/>
    </location>
</feature>
<feature type="chain" id="PRO_5046674245" evidence="2">
    <location>
        <begin position="20"/>
        <end position="590"/>
    </location>
</feature>
<evidence type="ECO:0000313" key="6">
    <source>
        <dbReference type="Proteomes" id="UP001595953"/>
    </source>
</evidence>
<dbReference type="Pfam" id="PF07675">
    <property type="entry name" value="Cleaved_Adhesin"/>
    <property type="match status" value="1"/>
</dbReference>
<evidence type="ECO:0000313" key="5">
    <source>
        <dbReference type="EMBL" id="MFC4723622.1"/>
    </source>
</evidence>
<feature type="domain" description="Secretion system C-terminal sorting" evidence="4">
    <location>
        <begin position="513"/>
        <end position="585"/>
    </location>
</feature>
<gene>
    <name evidence="5" type="ORF">ACFO5O_14935</name>
</gene>
<proteinExistence type="predicted"/>
<feature type="domain" description="Cleaved adhesin" evidence="3">
    <location>
        <begin position="27"/>
        <end position="186"/>
    </location>
</feature>
<evidence type="ECO:0000256" key="1">
    <source>
        <dbReference type="ARBA" id="ARBA00022729"/>
    </source>
</evidence>
<dbReference type="EMBL" id="JBHSGP010000024">
    <property type="protein sequence ID" value="MFC4723622.1"/>
    <property type="molecule type" value="Genomic_DNA"/>
</dbReference>
<name>A0ABV9N5J1_9FLAO</name>
<dbReference type="Gene3D" id="2.60.120.200">
    <property type="match status" value="1"/>
</dbReference>
<keyword evidence="1 2" id="KW-0732">Signal</keyword>